<dbReference type="Gene3D" id="2.130.10.10">
    <property type="entry name" value="YVTN repeat-like/Quinoprotein amine dehydrogenase"/>
    <property type="match status" value="2"/>
</dbReference>
<keyword evidence="8" id="KW-1185">Reference proteome</keyword>
<evidence type="ECO:0000256" key="3">
    <source>
        <dbReference type="PROSITE-ProRule" id="PRU00221"/>
    </source>
</evidence>
<evidence type="ECO:0000256" key="1">
    <source>
        <dbReference type="ARBA" id="ARBA00022574"/>
    </source>
</evidence>
<evidence type="ECO:0000313" key="8">
    <source>
        <dbReference type="Proteomes" id="UP000605846"/>
    </source>
</evidence>
<dbReference type="InterPro" id="IPR036322">
    <property type="entry name" value="WD40_repeat_dom_sf"/>
</dbReference>
<dbReference type="GO" id="GO:0034388">
    <property type="term" value="C:Pwp2p-containing subcomplex of 90S preribosome"/>
    <property type="evidence" value="ECO:0007669"/>
    <property type="project" value="TreeGrafter"/>
</dbReference>
<dbReference type="PROSITE" id="PS00678">
    <property type="entry name" value="WD_REPEATS_1"/>
    <property type="match status" value="2"/>
</dbReference>
<dbReference type="CDD" id="cd00200">
    <property type="entry name" value="WD40"/>
    <property type="match status" value="1"/>
</dbReference>
<dbReference type="Pfam" id="PF25168">
    <property type="entry name" value="Beta-prop_WDR36-Utp21_2nd"/>
    <property type="match status" value="1"/>
</dbReference>
<protein>
    <recommendedName>
        <fullName evidence="9">Small-subunit processome Utp21 domain-containing protein</fullName>
    </recommendedName>
</protein>
<dbReference type="InterPro" id="IPR007319">
    <property type="entry name" value="WDR36/Utp21_C"/>
</dbReference>
<feature type="repeat" description="WD" evidence="3">
    <location>
        <begin position="256"/>
        <end position="287"/>
    </location>
</feature>
<dbReference type="Pfam" id="PF25171">
    <property type="entry name" value="Beta-prop_WDR36-Utp21_1st"/>
    <property type="match status" value="1"/>
</dbReference>
<dbReference type="PROSITE" id="PS50082">
    <property type="entry name" value="WD_REPEATS_2"/>
    <property type="match status" value="3"/>
</dbReference>
<evidence type="ECO:0000259" key="5">
    <source>
        <dbReference type="Pfam" id="PF04192"/>
    </source>
</evidence>
<dbReference type="SMART" id="SM00320">
    <property type="entry name" value="WD40"/>
    <property type="match status" value="10"/>
</dbReference>
<dbReference type="InterPro" id="IPR020472">
    <property type="entry name" value="WD40_PAC1"/>
</dbReference>
<dbReference type="Pfam" id="PF04192">
    <property type="entry name" value="Utp21"/>
    <property type="match status" value="1"/>
</dbReference>
<dbReference type="InterPro" id="IPR019775">
    <property type="entry name" value="WD40_repeat_CS"/>
</dbReference>
<feature type="region of interest" description="Disordered" evidence="4">
    <location>
        <begin position="636"/>
        <end position="657"/>
    </location>
</feature>
<evidence type="ECO:0000313" key="7">
    <source>
        <dbReference type="EMBL" id="KAF7731227.1"/>
    </source>
</evidence>
<dbReference type="InterPro" id="IPR059157">
    <property type="entry name" value="WDR36-Utp21_N"/>
</dbReference>
<name>A0A8H7ETJ3_9FUNG</name>
<evidence type="ECO:0008006" key="9">
    <source>
        <dbReference type="Google" id="ProtNLM"/>
    </source>
</evidence>
<evidence type="ECO:0000259" key="6">
    <source>
        <dbReference type="Pfam" id="PF25171"/>
    </source>
</evidence>
<dbReference type="AlphaFoldDB" id="A0A8H7ETJ3"/>
<dbReference type="InterPro" id="IPR001680">
    <property type="entry name" value="WD40_rpt"/>
</dbReference>
<gene>
    <name evidence="7" type="ORF">EC973_000643</name>
</gene>
<feature type="domain" description="WDR36/Utp21 N-terminal" evidence="6">
    <location>
        <begin position="28"/>
        <end position="290"/>
    </location>
</feature>
<evidence type="ECO:0000256" key="4">
    <source>
        <dbReference type="SAM" id="MobiDB-lite"/>
    </source>
</evidence>
<keyword evidence="1 3" id="KW-0853">WD repeat</keyword>
<proteinExistence type="predicted"/>
<evidence type="ECO:0000256" key="2">
    <source>
        <dbReference type="ARBA" id="ARBA00022737"/>
    </source>
</evidence>
<sequence length="873" mass="97582">MVAFRAIGYVTNDVPFVVETRGQDHFLTTCVGNNFQIYNLAKMNLLFVGPTTDRPITAMTAAGNITYAACGNTIFGYKRGKEVSSIRGQGDFNIFQLLVFGSFLVALCDDNTLKLWDTVSGELYTEIEFDSNFTVSAMIHPSTYLNKLLIASTQGTMQIWNIRTNKMIYQFKSFGSAITCLTQSPVVDVVGIGLLDGTTLLYNIKMDEKIDSVHQDDRVTAISFRTDEEHMMATANMHGDVALWDLSKRRLAHIMKGAHNGFVHSLAFLAGQPILVTAGSDNSVKQWIFEKHNSVPLPLKSRSGHYAPPSRIRFMTDRLIISAGRDQTLRAFSIVRDSQNTELSQGHLAKKAKSKGLKMDDLKLPQITEFAASTAQEKRWDNVVTCHLNDNGARTWSTRNKCIGEHLLLSTDKSAVKVTSISACGNFGLLGCASGRIDMFNLQSGAHRKSFYGDDGHQKAITGIASDIVNRYVISSSVDKTIKVWDFKTAKLVHTIDMESPVVDIRFLRDSGLLAVVCDDLGIRVVDIETYKVVREFWGHRNRITDVTFSPDGRWLVSASLDGTVRTWDLPTGAMVDIFRVENIVTSISFSPAGDFLATSHVDNVGIFLWANRCTFAHVSLQNITDDEEAKVLSLPSLGGYDSDEENEEDDEDEEELLSALNENEQTAEQLSEKIISLSLEPKAKWQNLLHLDTIKQRNKPKEAPKAPEKAPFFLPTLPGAIAKFATPEQEKEEERETRRIKFDDLNVDTEFTRMLRSGHDNDYNAFVALAKSLSPSAIDLEIRAMTVDADLTLFNYFAEAVLYMLKTRKNFELAQAWLNVFLNIHGDLMIANPDNAVHDKLSEILKLQQAEHGRLSEQIHYALCLIDFGRRA</sequence>
<dbReference type="InterPro" id="IPR015943">
    <property type="entry name" value="WD40/YVTN_repeat-like_dom_sf"/>
</dbReference>
<organism evidence="7 8">
    <name type="scientific">Apophysomyces ossiformis</name>
    <dbReference type="NCBI Taxonomy" id="679940"/>
    <lineage>
        <taxon>Eukaryota</taxon>
        <taxon>Fungi</taxon>
        <taxon>Fungi incertae sedis</taxon>
        <taxon>Mucoromycota</taxon>
        <taxon>Mucoromycotina</taxon>
        <taxon>Mucoromycetes</taxon>
        <taxon>Mucorales</taxon>
        <taxon>Mucorineae</taxon>
        <taxon>Mucoraceae</taxon>
        <taxon>Apophysomyces</taxon>
    </lineage>
</organism>
<reference evidence="7" key="1">
    <citation type="submission" date="2020-01" db="EMBL/GenBank/DDBJ databases">
        <title>Genome Sequencing of Three Apophysomyces-Like Fungal Strains Confirms a Novel Fungal Genus in the Mucoromycota with divergent Burkholderia-like Endosymbiotic Bacteria.</title>
        <authorList>
            <person name="Stajich J.E."/>
            <person name="Macias A.M."/>
            <person name="Carter-House D."/>
            <person name="Lovett B."/>
            <person name="Kasson L.R."/>
            <person name="Berry K."/>
            <person name="Grigoriev I."/>
            <person name="Chang Y."/>
            <person name="Spatafora J."/>
            <person name="Kasson M.T."/>
        </authorList>
    </citation>
    <scope>NUCLEOTIDE SEQUENCE</scope>
    <source>
        <strain evidence="7">NRRL A-21654</strain>
    </source>
</reference>
<keyword evidence="2" id="KW-0677">Repeat</keyword>
<dbReference type="Proteomes" id="UP000605846">
    <property type="component" value="Unassembled WGS sequence"/>
</dbReference>
<dbReference type="GO" id="GO:0006364">
    <property type="term" value="P:rRNA processing"/>
    <property type="evidence" value="ECO:0007669"/>
    <property type="project" value="InterPro"/>
</dbReference>
<dbReference type="PANTHER" id="PTHR22840">
    <property type="entry name" value="WD REPEAT-CONTAINING PROTEIN 36"/>
    <property type="match status" value="1"/>
</dbReference>
<feature type="compositionally biased region" description="Acidic residues" evidence="4">
    <location>
        <begin position="642"/>
        <end position="657"/>
    </location>
</feature>
<accession>A0A8H7ETJ3</accession>
<feature type="domain" description="WDR36/Utp21 C-terminal" evidence="5">
    <location>
        <begin position="669"/>
        <end position="869"/>
    </location>
</feature>
<comment type="caution">
    <text evidence="7">The sequence shown here is derived from an EMBL/GenBank/DDBJ whole genome shotgun (WGS) entry which is preliminary data.</text>
</comment>
<dbReference type="PROSITE" id="PS50294">
    <property type="entry name" value="WD_REPEATS_REGION"/>
    <property type="match status" value="2"/>
</dbReference>
<dbReference type="FunFam" id="2.130.10.10:FF:000200">
    <property type="entry name" value="U3 small nucleolar RNA-associated protein 21"/>
    <property type="match status" value="1"/>
</dbReference>
<dbReference type="PRINTS" id="PR00320">
    <property type="entry name" value="GPROTEINBRPT"/>
</dbReference>
<dbReference type="OrthoDB" id="10250769at2759"/>
<feature type="repeat" description="WD" evidence="3">
    <location>
        <begin position="537"/>
        <end position="578"/>
    </location>
</feature>
<dbReference type="SUPFAM" id="SSF50978">
    <property type="entry name" value="WD40 repeat-like"/>
    <property type="match status" value="2"/>
</dbReference>
<dbReference type="GO" id="GO:0032040">
    <property type="term" value="C:small-subunit processome"/>
    <property type="evidence" value="ECO:0007669"/>
    <property type="project" value="InterPro"/>
</dbReference>
<dbReference type="EMBL" id="JABAYA010000011">
    <property type="protein sequence ID" value="KAF7731227.1"/>
    <property type="molecule type" value="Genomic_DNA"/>
</dbReference>
<dbReference type="PANTHER" id="PTHR22840:SF12">
    <property type="entry name" value="WD REPEAT-CONTAINING PROTEIN 36"/>
    <property type="match status" value="1"/>
</dbReference>
<feature type="repeat" description="WD" evidence="3">
    <location>
        <begin position="454"/>
        <end position="495"/>
    </location>
</feature>